<name>S4P8V2_9NEOP</name>
<evidence type="ECO:0000313" key="1">
    <source>
        <dbReference type="EMBL" id="JAA88536.1"/>
    </source>
</evidence>
<protein>
    <submittedName>
        <fullName evidence="1">Uncharacterized protein</fullName>
    </submittedName>
</protein>
<feature type="non-terminal residue" evidence="1">
    <location>
        <position position="1"/>
    </location>
</feature>
<proteinExistence type="predicted"/>
<reference evidence="1" key="1">
    <citation type="journal article" date="2013" name="BMC Genomics">
        <title>Unscrambling butterfly oogenesis.</title>
        <authorList>
            <person name="Carter J.M."/>
            <person name="Baker S.C."/>
            <person name="Pink R."/>
            <person name="Carter D.R."/>
            <person name="Collins A."/>
            <person name="Tomlin J."/>
            <person name="Gibbs M."/>
            <person name="Breuker C.J."/>
        </authorList>
    </citation>
    <scope>NUCLEOTIDE SEQUENCE</scope>
    <source>
        <tissue evidence="1">Ovary</tissue>
    </source>
</reference>
<dbReference type="EMBL" id="GAIX01004024">
    <property type="protein sequence ID" value="JAA88536.1"/>
    <property type="molecule type" value="Transcribed_RNA"/>
</dbReference>
<reference evidence="1" key="2">
    <citation type="submission" date="2013-05" db="EMBL/GenBank/DDBJ databases">
        <authorList>
            <person name="Carter J.-M."/>
            <person name="Baker S.C."/>
            <person name="Pink R."/>
            <person name="Carter D.R.F."/>
            <person name="Collins A."/>
            <person name="Tomlin J."/>
            <person name="Gibbs M."/>
            <person name="Breuker C.J."/>
        </authorList>
    </citation>
    <scope>NUCLEOTIDE SEQUENCE</scope>
    <source>
        <tissue evidence="1">Ovary</tissue>
    </source>
</reference>
<sequence>EVEKTFPLQGSMNVTYTINYKGHHNDTPFISFYYTKFNGKFCSTSHSGISFKLEFLWRFFLVMLLRTTCLSS</sequence>
<accession>S4P8V2</accession>
<dbReference type="AlphaFoldDB" id="S4P8V2"/>
<organism evidence="1">
    <name type="scientific">Pararge aegeria</name>
    <name type="common">speckled wood butterfly</name>
    <dbReference type="NCBI Taxonomy" id="116150"/>
    <lineage>
        <taxon>Eukaryota</taxon>
        <taxon>Metazoa</taxon>
        <taxon>Ecdysozoa</taxon>
        <taxon>Arthropoda</taxon>
        <taxon>Hexapoda</taxon>
        <taxon>Insecta</taxon>
        <taxon>Pterygota</taxon>
        <taxon>Neoptera</taxon>
        <taxon>Endopterygota</taxon>
        <taxon>Lepidoptera</taxon>
        <taxon>Glossata</taxon>
        <taxon>Ditrysia</taxon>
        <taxon>Papilionoidea</taxon>
        <taxon>Nymphalidae</taxon>
        <taxon>Satyrinae</taxon>
        <taxon>Satyrini</taxon>
        <taxon>Parargina</taxon>
        <taxon>Pararge</taxon>
    </lineage>
</organism>